<gene>
    <name evidence="1" type="ORF">HCT14_00270</name>
</gene>
<organism evidence="1 2">
    <name type="scientific">Entomospira entomophila</name>
    <dbReference type="NCBI Taxonomy" id="2719988"/>
    <lineage>
        <taxon>Bacteria</taxon>
        <taxon>Pseudomonadati</taxon>
        <taxon>Spirochaetota</taxon>
        <taxon>Spirochaetia</taxon>
        <taxon>Spirochaetales</taxon>
        <taxon>Spirochaetaceae</taxon>
        <taxon>Entomospira</taxon>
    </lineage>
</organism>
<accession>A0A968KQR1</accession>
<dbReference type="EMBL" id="JAATLJ010000001">
    <property type="protein sequence ID" value="NIZ39958.1"/>
    <property type="molecule type" value="Genomic_DNA"/>
</dbReference>
<evidence type="ECO:0000313" key="1">
    <source>
        <dbReference type="EMBL" id="NIZ39958.1"/>
    </source>
</evidence>
<comment type="caution">
    <text evidence="1">The sequence shown here is derived from an EMBL/GenBank/DDBJ whole genome shotgun (WGS) entry which is preliminary data.</text>
</comment>
<keyword evidence="2" id="KW-1185">Reference proteome</keyword>
<sequence>MSNAQESQLNREDALNLHIFFTKEVIQTLGVESEAILRYDVYDFPVQLYHLHGHIASIIMEGGEFFQKTVAQHTEDSTVSLKIRSNGKSAFKNHDIVFLSGTLKKVERHAIQGVIDDEQRVWAEVSFVLDNESWQQVARAITPMVEVMHSYAHGGLRDEFLLREHDIATKNLTLRFSSVSHPMSEQVRILPERFTDNTIVFFMNEQPAIDIGENLLIQMVILEHQVSVQIRTNVINIERIFDGVIKVRAKFLERPHLAYLVFLGELGRESA</sequence>
<protein>
    <submittedName>
        <fullName evidence="1">Uncharacterized protein</fullName>
    </submittedName>
</protein>
<reference evidence="1 2" key="1">
    <citation type="submission" date="2020-03" db="EMBL/GenBank/DDBJ databases">
        <title>Spirochaetal bacteria isolated from arthropods constitute a novel genus Entomospira genus novum within the order Spirochaetales.</title>
        <authorList>
            <person name="Grana-Miraglia L."/>
            <person name="Sikutova S."/>
            <person name="Fingerle V."/>
            <person name="Sing A."/>
            <person name="Castillo-Ramirez S."/>
            <person name="Margos G."/>
            <person name="Rudolf I."/>
        </authorList>
    </citation>
    <scope>NUCLEOTIDE SEQUENCE [LARGE SCALE GENOMIC DNA]</scope>
    <source>
        <strain evidence="1 2">BR193</strain>
    </source>
</reference>
<dbReference type="RefSeq" id="WP_167699567.1">
    <property type="nucleotide sequence ID" value="NZ_CP118174.1"/>
</dbReference>
<dbReference type="AlphaFoldDB" id="A0A968KQR1"/>
<name>A0A968KQR1_9SPIO</name>
<evidence type="ECO:0000313" key="2">
    <source>
        <dbReference type="Proteomes" id="UP000711995"/>
    </source>
</evidence>
<proteinExistence type="predicted"/>
<dbReference type="Proteomes" id="UP000711995">
    <property type="component" value="Unassembled WGS sequence"/>
</dbReference>